<name>A0A133UIF7_9EURY</name>
<comment type="caution">
    <text evidence="2">The sequence shown here is derived from an EMBL/GenBank/DDBJ whole genome shotgun (WGS) entry which is preliminary data.</text>
</comment>
<feature type="compositionally biased region" description="Basic and acidic residues" evidence="1">
    <location>
        <begin position="49"/>
        <end position="60"/>
    </location>
</feature>
<proteinExistence type="predicted"/>
<organism evidence="2 3">
    <name type="scientific">candidate division MSBL1 archaeon SCGC-AAA259E22</name>
    <dbReference type="NCBI Taxonomy" id="1698265"/>
    <lineage>
        <taxon>Archaea</taxon>
        <taxon>Methanobacteriati</taxon>
        <taxon>Methanobacteriota</taxon>
        <taxon>candidate division MSBL1</taxon>
    </lineage>
</organism>
<evidence type="ECO:0000256" key="1">
    <source>
        <dbReference type="SAM" id="MobiDB-lite"/>
    </source>
</evidence>
<protein>
    <submittedName>
        <fullName evidence="2">Uncharacterized protein</fullName>
    </submittedName>
</protein>
<evidence type="ECO:0000313" key="2">
    <source>
        <dbReference type="EMBL" id="KXA93989.1"/>
    </source>
</evidence>
<feature type="region of interest" description="Disordered" evidence="1">
    <location>
        <begin position="22"/>
        <end position="60"/>
    </location>
</feature>
<keyword evidence="3" id="KW-1185">Reference proteome</keyword>
<evidence type="ECO:0000313" key="3">
    <source>
        <dbReference type="Proteomes" id="UP000070657"/>
    </source>
</evidence>
<reference evidence="2 3" key="1">
    <citation type="journal article" date="2016" name="Sci. Rep.">
        <title>Metabolic traits of an uncultured archaeal lineage -MSBL1- from brine pools of the Red Sea.</title>
        <authorList>
            <person name="Mwirichia R."/>
            <person name="Alam I."/>
            <person name="Rashid M."/>
            <person name="Vinu M."/>
            <person name="Ba-Alawi W."/>
            <person name="Anthony Kamau A."/>
            <person name="Kamanda Ngugi D."/>
            <person name="Goker M."/>
            <person name="Klenk H.P."/>
            <person name="Bajic V."/>
            <person name="Stingl U."/>
        </authorList>
    </citation>
    <scope>NUCLEOTIDE SEQUENCE [LARGE SCALE GENOMIC DNA]</scope>
    <source>
        <strain evidence="2">SCGC-AAA259E22</strain>
    </source>
</reference>
<dbReference type="EMBL" id="LHXP01000001">
    <property type="protein sequence ID" value="KXA93989.1"/>
    <property type="molecule type" value="Genomic_DNA"/>
</dbReference>
<accession>A0A133UIF7</accession>
<dbReference type="AlphaFoldDB" id="A0A133UIF7"/>
<gene>
    <name evidence="2" type="ORF">AKJ66_00035</name>
</gene>
<sequence>MGFLGKFSSLWCFLPSSPWRDQNENGGQGVGLRSISQTENSKGRVLGKFSERHTEDPRTDSGRIVVRCPVCELEFISTAFGLSDEAVEKLKGVWIRKGASVEVAT</sequence>
<dbReference type="Proteomes" id="UP000070657">
    <property type="component" value="Unassembled WGS sequence"/>
</dbReference>